<accession>A0A494W6J7</accession>
<reference evidence="1 2" key="1">
    <citation type="submission" date="2018-05" db="EMBL/GenBank/DDBJ databases">
        <title>Complete Genome Sequence of the Nonylphenol-Degrading Bacterium Sphingobium amiense DSM 16289T.</title>
        <authorList>
            <person name="Ootsuka M."/>
            <person name="Nishizawa T."/>
            <person name="Ohta H."/>
        </authorList>
    </citation>
    <scope>NUCLEOTIDE SEQUENCE [LARGE SCALE GENOMIC DNA]</scope>
    <source>
        <strain evidence="1 2">DSM 16289</strain>
    </source>
</reference>
<protein>
    <submittedName>
        <fullName evidence="1">Uncharacterized protein</fullName>
    </submittedName>
</protein>
<evidence type="ECO:0000313" key="1">
    <source>
        <dbReference type="EMBL" id="BBD98197.1"/>
    </source>
</evidence>
<sequence length="111" mass="12605">MTDTKTLVNFNVPTATLQTFDKLCRLYGKPRSQILNELLYGYILEFGQQAFSRIDQVRKIDESLNSAFENGDVTDLDDLPPKAENDVQSGLNRKFSSFGRKDEKLLIAAEK</sequence>
<name>A0A494W6J7_9SPHN</name>
<evidence type="ECO:0000313" key="2">
    <source>
        <dbReference type="Proteomes" id="UP000279959"/>
    </source>
</evidence>
<proteinExistence type="predicted"/>
<dbReference type="Proteomes" id="UP000279959">
    <property type="component" value="Chromosome"/>
</dbReference>
<dbReference type="AlphaFoldDB" id="A0A494W6J7"/>
<dbReference type="EMBL" id="AP018664">
    <property type="protein sequence ID" value="BBD98197.1"/>
    <property type="molecule type" value="Genomic_DNA"/>
</dbReference>
<organism evidence="1 2">
    <name type="scientific">Sphingobium amiense</name>
    <dbReference type="NCBI Taxonomy" id="135719"/>
    <lineage>
        <taxon>Bacteria</taxon>
        <taxon>Pseudomonadati</taxon>
        <taxon>Pseudomonadota</taxon>
        <taxon>Alphaproteobacteria</taxon>
        <taxon>Sphingomonadales</taxon>
        <taxon>Sphingomonadaceae</taxon>
        <taxon>Sphingobium</taxon>
    </lineage>
</organism>
<keyword evidence="2" id="KW-1185">Reference proteome</keyword>
<dbReference type="KEGG" id="sami:SAMIE_1016980"/>
<dbReference type="RefSeq" id="WP_232037410.1">
    <property type="nucleotide sequence ID" value="NZ_AP018664.1"/>
</dbReference>
<gene>
    <name evidence="1" type="ORF">SAMIE_1016980</name>
</gene>